<proteinExistence type="predicted"/>
<accession>A0ABN1Y524</accession>
<protein>
    <recommendedName>
        <fullName evidence="3">Glutathionylspermidine synthase pre-ATP-grasp-like domain-containing protein</fullName>
    </recommendedName>
</protein>
<dbReference type="EMBL" id="BAAAKJ010000152">
    <property type="protein sequence ID" value="GAA1394564.1"/>
    <property type="molecule type" value="Genomic_DNA"/>
</dbReference>
<dbReference type="Proteomes" id="UP001499863">
    <property type="component" value="Unassembled WGS sequence"/>
</dbReference>
<sequence>MDDLPLFDPDRDLTDFPGTAPHPLRAALLTARDRVRRRVLEEGVLISSPPPTPFPVPPAVSVLHPAAGPLLHRRVLTAVDCLERIVRAYPRHALLQRFLDVPPVLHRWIARHPHPESLTVDLCRLDLFGDRLGTARILEFNASSPGSLLGAGAVARFWRRTPEIGAVLDSWRVPPTRFEEQDWFTAWLVAHGRARGLTEQQTRHLGLFHTGGGNRDRHLIAAQARRGGRTAAMLHPADYAPGTGLRLGHLKHIPADPRPVQGWDRFCAAVTDGELVIPNVLAQRWVAENKLCLAVLSDPRFEDLFPPGHREALRSIVPWSRKLGDGVTVGQAVAGRARLVLKAPYGYFGNTVRLGCEHGPEDWAELVRSPRHRGWLVQERVAPGTVGALTRDLCVAVLDHRVVGHFSRVSAGSVVNVARGGTLQTVLSPAARPSTDQHQASVQ</sequence>
<organism evidence="1 2">
    <name type="scientific">Kitasatospora putterlickiae</name>
    <dbReference type="NCBI Taxonomy" id="221725"/>
    <lineage>
        <taxon>Bacteria</taxon>
        <taxon>Bacillati</taxon>
        <taxon>Actinomycetota</taxon>
        <taxon>Actinomycetes</taxon>
        <taxon>Kitasatosporales</taxon>
        <taxon>Streptomycetaceae</taxon>
        <taxon>Kitasatospora</taxon>
    </lineage>
</organism>
<dbReference type="RefSeq" id="WP_344333986.1">
    <property type="nucleotide sequence ID" value="NZ_BAAAKJ010000152.1"/>
</dbReference>
<evidence type="ECO:0000313" key="1">
    <source>
        <dbReference type="EMBL" id="GAA1394564.1"/>
    </source>
</evidence>
<dbReference type="SUPFAM" id="SSF56059">
    <property type="entry name" value="Glutathione synthetase ATP-binding domain-like"/>
    <property type="match status" value="1"/>
</dbReference>
<name>A0ABN1Y524_9ACTN</name>
<gene>
    <name evidence="1" type="ORF">GCM10009639_28770</name>
</gene>
<reference evidence="1 2" key="1">
    <citation type="journal article" date="2019" name="Int. J. Syst. Evol. Microbiol.">
        <title>The Global Catalogue of Microorganisms (GCM) 10K type strain sequencing project: providing services to taxonomists for standard genome sequencing and annotation.</title>
        <authorList>
            <consortium name="The Broad Institute Genomics Platform"/>
            <consortium name="The Broad Institute Genome Sequencing Center for Infectious Disease"/>
            <person name="Wu L."/>
            <person name="Ma J."/>
        </authorList>
    </citation>
    <scope>NUCLEOTIDE SEQUENCE [LARGE SCALE GENOMIC DNA]</scope>
    <source>
        <strain evidence="1 2">JCM 12393</strain>
    </source>
</reference>
<keyword evidence="2" id="KW-1185">Reference proteome</keyword>
<evidence type="ECO:0008006" key="3">
    <source>
        <dbReference type="Google" id="ProtNLM"/>
    </source>
</evidence>
<comment type="caution">
    <text evidence="1">The sequence shown here is derived from an EMBL/GenBank/DDBJ whole genome shotgun (WGS) entry which is preliminary data.</text>
</comment>
<evidence type="ECO:0000313" key="2">
    <source>
        <dbReference type="Proteomes" id="UP001499863"/>
    </source>
</evidence>